<dbReference type="Pfam" id="PF17194">
    <property type="entry name" value="AbiEi_3_N"/>
    <property type="match status" value="1"/>
</dbReference>
<protein>
    <recommendedName>
        <fullName evidence="1">Transcriptional regulator AbiEi antitoxin N-terminal domain-containing protein</fullName>
    </recommendedName>
</protein>
<evidence type="ECO:0000259" key="1">
    <source>
        <dbReference type="Pfam" id="PF17194"/>
    </source>
</evidence>
<dbReference type="Pfam" id="PF11459">
    <property type="entry name" value="AbiEi_3"/>
    <property type="match status" value="1"/>
</dbReference>
<evidence type="ECO:0000313" key="3">
    <source>
        <dbReference type="Proteomes" id="UP000203464"/>
    </source>
</evidence>
<dbReference type="EMBL" id="FXYD01000001">
    <property type="protein sequence ID" value="SMX31358.1"/>
    <property type="molecule type" value="Genomic_DNA"/>
</dbReference>
<dbReference type="AlphaFoldDB" id="A0A238JL06"/>
<keyword evidence="3" id="KW-1185">Reference proteome</keyword>
<dbReference type="InterPro" id="IPR033455">
    <property type="entry name" value="AbiEi_3_N"/>
</dbReference>
<sequence length="281" mass="31875">MKLQKEQNLKKLLETVPNGFFVDSKWLTAQGISRQLVTKYLKSGWLERAGHGLYRRPTVAVEDSAVELPDWEVLLLSMQHLMGYSLHVGGSTALRRRGHGHYVSIGQNDRVFLYGVSLPGWLKSVQTNATLELNNLKLFSAPDIGLDDGAKPQDGPHAHPPWRWSLKMSSPERAILEAIKELPETETFHTIDVMFQGLVNLRPRRLTELLQACTNIQVKRLFFVFADRHNHAWRKHVDENDINLGSGDRAFVMGGKLHPKYRITIPEDLMPQTKGATDETP</sequence>
<dbReference type="InterPro" id="IPR021561">
    <property type="entry name" value="AbiEi_3"/>
</dbReference>
<reference evidence="3" key="1">
    <citation type="submission" date="2017-05" db="EMBL/GenBank/DDBJ databases">
        <authorList>
            <person name="Rodrigo-Torres L."/>
            <person name="Arahal R. D."/>
            <person name="Lucena T."/>
        </authorList>
    </citation>
    <scope>NUCLEOTIDE SEQUENCE [LARGE SCALE GENOMIC DNA]</scope>
    <source>
        <strain evidence="3">CECT 8868</strain>
    </source>
</reference>
<gene>
    <name evidence="2" type="ORF">OCA8868_00321</name>
</gene>
<dbReference type="OrthoDB" id="1550938at2"/>
<proteinExistence type="predicted"/>
<dbReference type="Proteomes" id="UP000203464">
    <property type="component" value="Unassembled WGS sequence"/>
</dbReference>
<dbReference type="RefSeq" id="WP_093994799.1">
    <property type="nucleotide sequence ID" value="NZ_FXYD01000001.1"/>
</dbReference>
<accession>A0A238JL06</accession>
<organism evidence="2 3">
    <name type="scientific">Octadecabacter ascidiaceicola</name>
    <dbReference type="NCBI Taxonomy" id="1655543"/>
    <lineage>
        <taxon>Bacteria</taxon>
        <taxon>Pseudomonadati</taxon>
        <taxon>Pseudomonadota</taxon>
        <taxon>Alphaproteobacteria</taxon>
        <taxon>Rhodobacterales</taxon>
        <taxon>Roseobacteraceae</taxon>
        <taxon>Octadecabacter</taxon>
    </lineage>
</organism>
<name>A0A238JL06_9RHOB</name>
<evidence type="ECO:0000313" key="2">
    <source>
        <dbReference type="EMBL" id="SMX31358.1"/>
    </source>
</evidence>
<feature type="domain" description="Transcriptional regulator AbiEi antitoxin N-terminal" evidence="1">
    <location>
        <begin position="6"/>
        <end position="104"/>
    </location>
</feature>